<dbReference type="AlphaFoldDB" id="A0AB73M7P0"/>
<sequence length="116" mass="13519">MGDRMSSKFCDEPTRARQDCPSEGEANPSLPNIISHLPNKNLINKSEFGRIRIEQKRSRPLGSDGREDVEQVLRRAYASERVLSFRKKRKTRCKSRLLKFQIPSGMFVWTFFQSIE</sequence>
<accession>A0AB73M7P0</accession>
<feature type="compositionally biased region" description="Basic and acidic residues" evidence="1">
    <location>
        <begin position="1"/>
        <end position="20"/>
    </location>
</feature>
<gene>
    <name evidence="2" type="ORF">BWD14_06600</name>
</gene>
<organism evidence="2 3">
    <name type="scientific">Leptospira santarosai</name>
    <dbReference type="NCBI Taxonomy" id="28183"/>
    <lineage>
        <taxon>Bacteria</taxon>
        <taxon>Pseudomonadati</taxon>
        <taxon>Spirochaetota</taxon>
        <taxon>Spirochaetia</taxon>
        <taxon>Leptospirales</taxon>
        <taxon>Leptospiraceae</taxon>
        <taxon>Leptospira</taxon>
    </lineage>
</organism>
<proteinExistence type="predicted"/>
<reference evidence="2 3" key="1">
    <citation type="submission" date="2017-01" db="EMBL/GenBank/DDBJ databases">
        <title>Comparative genomic analysis of Brazilian Leptospira santarosai.</title>
        <authorList>
            <person name="Moreno L.Z."/>
            <person name="Miraglia F."/>
            <person name="Kremer F.S."/>
            <person name="Eslabao M.R."/>
            <person name="Lilenbaum W."/>
            <person name="Dellagostin O.A."/>
            <person name="Moreno A.M."/>
        </authorList>
    </citation>
    <scope>NUCLEOTIDE SEQUENCE [LARGE SCALE GENOMIC DNA]</scope>
    <source>
        <strain evidence="2 3">M52/8-19</strain>
    </source>
</reference>
<dbReference type="EMBL" id="MTSU01000004">
    <property type="protein sequence ID" value="ONF93723.1"/>
    <property type="molecule type" value="Genomic_DNA"/>
</dbReference>
<evidence type="ECO:0000313" key="3">
    <source>
        <dbReference type="Proteomes" id="UP000189337"/>
    </source>
</evidence>
<evidence type="ECO:0000256" key="1">
    <source>
        <dbReference type="SAM" id="MobiDB-lite"/>
    </source>
</evidence>
<protein>
    <submittedName>
        <fullName evidence="2">Uncharacterized protein</fullName>
    </submittedName>
</protein>
<evidence type="ECO:0000313" key="2">
    <source>
        <dbReference type="EMBL" id="ONF93723.1"/>
    </source>
</evidence>
<comment type="caution">
    <text evidence="2">The sequence shown here is derived from an EMBL/GenBank/DDBJ whole genome shotgun (WGS) entry which is preliminary data.</text>
</comment>
<feature type="region of interest" description="Disordered" evidence="1">
    <location>
        <begin position="1"/>
        <end position="36"/>
    </location>
</feature>
<name>A0AB73M7P0_9LEPT</name>
<dbReference type="Proteomes" id="UP000189337">
    <property type="component" value="Unassembled WGS sequence"/>
</dbReference>